<organism evidence="2 4">
    <name type="scientific">Microbulbifer thermotolerans</name>
    <dbReference type="NCBI Taxonomy" id="252514"/>
    <lineage>
        <taxon>Bacteria</taxon>
        <taxon>Pseudomonadati</taxon>
        <taxon>Pseudomonadota</taxon>
        <taxon>Gammaproteobacteria</taxon>
        <taxon>Cellvibrionales</taxon>
        <taxon>Microbulbiferaceae</taxon>
        <taxon>Microbulbifer</taxon>
    </lineage>
</organism>
<name>A0A143HID0_MICTH</name>
<dbReference type="InterPro" id="IPR011990">
    <property type="entry name" value="TPR-like_helical_dom_sf"/>
</dbReference>
<dbReference type="AlphaFoldDB" id="A0A143HID0"/>
<accession>A0A143HID0</accession>
<dbReference type="GeneID" id="76606774"/>
<dbReference type="Gene3D" id="1.25.40.10">
    <property type="entry name" value="Tetratricopeptide repeat domain"/>
    <property type="match status" value="1"/>
</dbReference>
<reference evidence="2" key="1">
    <citation type="submission" date="2016-03" db="EMBL/GenBank/DDBJ databases">
        <authorList>
            <person name="Ploux O."/>
        </authorList>
    </citation>
    <scope>NUCLEOTIDE SEQUENCE [LARGE SCALE GENOMIC DNA]</scope>
    <source>
        <strain evidence="2">DAU221</strain>
    </source>
</reference>
<evidence type="ECO:0000313" key="2">
    <source>
        <dbReference type="EMBL" id="AMX01478.1"/>
    </source>
</evidence>
<feature type="transmembrane region" description="Helical" evidence="1">
    <location>
        <begin position="142"/>
        <end position="161"/>
    </location>
</feature>
<dbReference type="RefSeq" id="WP_067150688.1">
    <property type="nucleotide sequence ID" value="NZ_CP014864.1"/>
</dbReference>
<evidence type="ECO:0000313" key="3">
    <source>
        <dbReference type="EMBL" id="MCX2800368.1"/>
    </source>
</evidence>
<feature type="transmembrane region" description="Helical" evidence="1">
    <location>
        <begin position="209"/>
        <end position="234"/>
    </location>
</feature>
<keyword evidence="1" id="KW-1133">Transmembrane helix</keyword>
<dbReference type="SUPFAM" id="SSF48452">
    <property type="entry name" value="TPR-like"/>
    <property type="match status" value="1"/>
</dbReference>
<dbReference type="Proteomes" id="UP000076077">
    <property type="component" value="Chromosome"/>
</dbReference>
<dbReference type="STRING" id="252514.A3224_01780"/>
<proteinExistence type="predicted"/>
<gene>
    <name evidence="2" type="ORF">A3224_01780</name>
    <name evidence="3" type="ORF">OQJ68_01050</name>
</gene>
<dbReference type="Proteomes" id="UP001209730">
    <property type="component" value="Unassembled WGS sequence"/>
</dbReference>
<sequence length="472" mass="52016">MTNNCTYHSTTEASWHCQPCGRYYCDTCIPGSSANYRNGQPDCPLCHKPLSYIGASNSAKPFWQMGIFYFKYALQPGPLTVIALAAAVGLLISGPGIVSLLMLLGAFALVTRYNLLVIQTLAGGQLQAPGFGDAMDGNSAPLFLKVIGMSLIAGFVGYKLLSIGPGALQLYSIALSLLTPAAMIVLALEGSLRAAINPLKLLQFTLIIGWPYLLLWLSTGAISAAPGYLLMLVADKLPPWALIPVIAATTTYFAIVTSAMMGYICLSRQQQLGISAIRDDDDSYLEERDFDCARAQAEANILMREGDFKAARQTLVECLRRYPDESALNERYYRLLLATQDKKALRELAPHLLEKFILMNRAHTAAELYLATNPPPTIDKPHVRHQLAEALYRQQKFRPAALLLTNLHKHNKDYRNLDAAYLLLAQIYIDGFNREDTAKQLLAFIKKHFPDTSLRKQVDTLAQILTKAEAAG</sequence>
<dbReference type="KEGG" id="mthd:A3224_01780"/>
<dbReference type="EMBL" id="JAPHQB010000001">
    <property type="protein sequence ID" value="MCX2800368.1"/>
    <property type="molecule type" value="Genomic_DNA"/>
</dbReference>
<evidence type="ECO:0008006" key="5">
    <source>
        <dbReference type="Google" id="ProtNLM"/>
    </source>
</evidence>
<evidence type="ECO:0000313" key="4">
    <source>
        <dbReference type="Proteomes" id="UP000076077"/>
    </source>
</evidence>
<keyword evidence="4" id="KW-1185">Reference proteome</keyword>
<feature type="transmembrane region" description="Helical" evidence="1">
    <location>
        <begin position="240"/>
        <end position="266"/>
    </location>
</feature>
<evidence type="ECO:0000256" key="1">
    <source>
        <dbReference type="SAM" id="Phobius"/>
    </source>
</evidence>
<feature type="transmembrane region" description="Helical" evidence="1">
    <location>
        <begin position="81"/>
        <end position="110"/>
    </location>
</feature>
<feature type="transmembrane region" description="Helical" evidence="1">
    <location>
        <begin position="167"/>
        <end position="188"/>
    </location>
</feature>
<dbReference type="OrthoDB" id="5698243at2"/>
<reference evidence="4" key="2">
    <citation type="submission" date="2016-03" db="EMBL/GenBank/DDBJ databases">
        <authorList>
            <person name="Lee Y.-S."/>
            <person name="Choi Y.-L."/>
        </authorList>
    </citation>
    <scope>NUCLEOTIDE SEQUENCE [LARGE SCALE GENOMIC DNA]</scope>
    <source>
        <strain evidence="4">DAU221</strain>
    </source>
</reference>
<keyword evidence="1" id="KW-0472">Membrane</keyword>
<reference evidence="3" key="3">
    <citation type="submission" date="2022-11" db="EMBL/GenBank/DDBJ databases">
        <title>Chitin-degrading and fungicidal potential of chitinolytic bacterial strains from marine environment of the Pacific Ocean regions.</title>
        <authorList>
            <person name="Pentekhina I."/>
            <person name="Nedashkovskaya O."/>
            <person name="Seitkalieva A."/>
            <person name="Podvolotskaya A."/>
            <person name="Tekutyeva L."/>
            <person name="Balabanova L."/>
        </authorList>
    </citation>
    <scope>NUCLEOTIDE SEQUENCE</scope>
    <source>
        <strain evidence="3">KMM 6838</strain>
    </source>
</reference>
<dbReference type="EMBL" id="CP014864">
    <property type="protein sequence ID" value="AMX01478.1"/>
    <property type="molecule type" value="Genomic_DNA"/>
</dbReference>
<keyword evidence="1" id="KW-0812">Transmembrane</keyword>
<protein>
    <recommendedName>
        <fullName evidence="5">Tetratricopeptide repeat-containing protein</fullName>
    </recommendedName>
</protein>